<feature type="region of interest" description="Disordered" evidence="5">
    <location>
        <begin position="475"/>
        <end position="495"/>
    </location>
</feature>
<sequence>MPVEEIQRICPACRGSCNCKVCMRGDNLLKVRIREIPAQNKLQYLYSLLSAVLPVVKHIHNQQCFEVELEKKLRGNGMDLGRTKLNADEQMCCNFCRIPIVDYHRHCSNCSYDLCLSCCKDLRDATKLVQDDRGKQFLGRADCRETTSKDVKLSNVHLNILSKLSDWKADSNGSIPCPPKQYGGCSSSVLSLKRIFKMNWVAKLVKNVEEMVSGCKVCDSGDLENTSEGKLFQAAHRENGDDNVLYHPLSEDIRSEGIEDFRKQWSRGKPVIIKDIYDVSSMSNWDPIEIWRGVRETTEEKTKDDNRTVKAIDCFDGSEIDIQIGQFIRGYSEGRIHENGWPEMLKLKDWPSPSASEEFLLYQRPEFISKLPLLEFIHSKWGLLNVAAKLPHYSLQNDVGPKIFLSYGMYEELGKGDSVNNLHINMRDLVFLLVHISEVKLKGWQKTKIGKMEKIFAESDHKGFPGDALNVSSEGDFSKFSPVGDRGDGQYADTDSNANEMLVDQESRVTSQTGVDNLSHEDLNGSSLNSSDSSHSGALWDVFRRQDVPMLIEYLRFHWKKHGDSDHVTDDSVPSPLYDGIVYLNEHHKRKLKELFGIEPWSFEQHLGEAIFIPAGCPFQVRNLQSTVQLGLDFLSPESLGEAVRMAEEIRGLPNTHDAKLQMLEVGKISLYAASSAIKEVQKLVLDPKVGPELGFEDPNLTALVSENLEKMMKRRQVA</sequence>
<dbReference type="GO" id="GO:0046872">
    <property type="term" value="F:metal ion binding"/>
    <property type="evidence" value="ECO:0007669"/>
    <property type="project" value="UniProtKB-KW"/>
</dbReference>
<evidence type="ECO:0000313" key="7">
    <source>
        <dbReference type="EnsemblPlants" id="PGSC0003DMT400057764"/>
    </source>
</evidence>
<dbReference type="SMART" id="SM00558">
    <property type="entry name" value="JmjC"/>
    <property type="match status" value="1"/>
</dbReference>
<dbReference type="InterPro" id="IPR003347">
    <property type="entry name" value="JmjC_dom"/>
</dbReference>
<dbReference type="AlphaFoldDB" id="M1C1L7"/>
<dbReference type="ExpressionAtlas" id="M1C1L7">
    <property type="expression patterns" value="baseline"/>
</dbReference>
<proteinExistence type="inferred from homology"/>
<evidence type="ECO:0000256" key="2">
    <source>
        <dbReference type="ARBA" id="ARBA00006801"/>
    </source>
</evidence>
<dbReference type="GO" id="GO:0005634">
    <property type="term" value="C:nucleus"/>
    <property type="evidence" value="ECO:0007669"/>
    <property type="project" value="UniProtKB-SubCell"/>
</dbReference>
<accession>M1C1L7</accession>
<keyword evidence="3" id="KW-0479">Metal-binding</keyword>
<dbReference type="PANTHER" id="PTHR12549:SF17">
    <property type="entry name" value="E3 UBIQUITIN-PROTEIN LIGASE JMJ24"/>
    <property type="match status" value="1"/>
</dbReference>
<protein>
    <submittedName>
        <fullName evidence="7">Transcription factor</fullName>
    </submittedName>
</protein>
<dbReference type="Pfam" id="PF02373">
    <property type="entry name" value="JmjC"/>
    <property type="match status" value="1"/>
</dbReference>
<dbReference type="Proteomes" id="UP000011115">
    <property type="component" value="Unassembled WGS sequence"/>
</dbReference>
<feature type="region of interest" description="Disordered" evidence="5">
    <location>
        <begin position="516"/>
        <end position="535"/>
    </location>
</feature>
<comment type="subcellular location">
    <subcellularLocation>
        <location evidence="1">Nucleus</location>
    </subcellularLocation>
</comment>
<dbReference type="EnsemblPlants" id="PGSC0003DMT400057764">
    <property type="protein sequence ID" value="PGSC0003DMT400057764"/>
    <property type="gene ID" value="PGSC0003DMG400022424"/>
</dbReference>
<dbReference type="InterPro" id="IPR045109">
    <property type="entry name" value="LSDs-like"/>
</dbReference>
<comment type="similarity">
    <text evidence="2">Belongs to the JARID1 histone demethylase family.</text>
</comment>
<evidence type="ECO:0000256" key="1">
    <source>
        <dbReference type="ARBA" id="ARBA00004123"/>
    </source>
</evidence>
<gene>
    <name evidence="7" type="primary">LOC102579305</name>
</gene>
<evidence type="ECO:0000256" key="4">
    <source>
        <dbReference type="ARBA" id="ARBA00023242"/>
    </source>
</evidence>
<reference evidence="7" key="2">
    <citation type="submission" date="2015-06" db="UniProtKB">
        <authorList>
            <consortium name="EnsemblPlants"/>
        </authorList>
    </citation>
    <scope>IDENTIFICATION</scope>
    <source>
        <strain evidence="7">DM1-3 516 R44</strain>
    </source>
</reference>
<dbReference type="PROSITE" id="PS51184">
    <property type="entry name" value="JMJC"/>
    <property type="match status" value="1"/>
</dbReference>
<keyword evidence="4" id="KW-0539">Nucleus</keyword>
<evidence type="ECO:0000256" key="3">
    <source>
        <dbReference type="ARBA" id="ARBA00022723"/>
    </source>
</evidence>
<name>M1C1L7_SOLTU</name>
<keyword evidence="8" id="KW-1185">Reference proteome</keyword>
<dbReference type="Gene3D" id="2.60.120.650">
    <property type="entry name" value="Cupin"/>
    <property type="match status" value="1"/>
</dbReference>
<evidence type="ECO:0000313" key="8">
    <source>
        <dbReference type="Proteomes" id="UP000011115"/>
    </source>
</evidence>
<evidence type="ECO:0000259" key="6">
    <source>
        <dbReference type="PROSITE" id="PS51184"/>
    </source>
</evidence>
<feature type="compositionally biased region" description="Low complexity" evidence="5">
    <location>
        <begin position="524"/>
        <end position="535"/>
    </location>
</feature>
<evidence type="ECO:0000256" key="5">
    <source>
        <dbReference type="SAM" id="MobiDB-lite"/>
    </source>
</evidence>
<dbReference type="HOGENOM" id="CLU_001811_2_0_1"/>
<dbReference type="GO" id="GO:0032454">
    <property type="term" value="F:histone H3K9 demethylase activity"/>
    <property type="evidence" value="ECO:0007669"/>
    <property type="project" value="InterPro"/>
</dbReference>
<dbReference type="PANTHER" id="PTHR12549">
    <property type="entry name" value="JMJC DOMAIN-CONTAINING HISTONE DEMETHYLATION PROTEIN"/>
    <property type="match status" value="1"/>
</dbReference>
<dbReference type="SUPFAM" id="SSF51197">
    <property type="entry name" value="Clavaminate synthase-like"/>
    <property type="match status" value="1"/>
</dbReference>
<reference evidence="8" key="1">
    <citation type="journal article" date="2011" name="Nature">
        <title>Genome sequence and analysis of the tuber crop potato.</title>
        <authorList>
            <consortium name="The Potato Genome Sequencing Consortium"/>
        </authorList>
    </citation>
    <scope>NUCLEOTIDE SEQUENCE [LARGE SCALE GENOMIC DNA]</scope>
    <source>
        <strain evidence="8">cv. DM1-3 516 R44</strain>
    </source>
</reference>
<feature type="domain" description="JmjC" evidence="6">
    <location>
        <begin position="379"/>
        <end position="651"/>
    </location>
</feature>
<dbReference type="Gramene" id="PGSC0003DMT400057764">
    <property type="protein sequence ID" value="PGSC0003DMT400057764"/>
    <property type="gene ID" value="PGSC0003DMG400022424"/>
</dbReference>
<organism evidence="7 8">
    <name type="scientific">Solanum tuberosum</name>
    <name type="common">Potato</name>
    <dbReference type="NCBI Taxonomy" id="4113"/>
    <lineage>
        <taxon>Eukaryota</taxon>
        <taxon>Viridiplantae</taxon>
        <taxon>Streptophyta</taxon>
        <taxon>Embryophyta</taxon>
        <taxon>Tracheophyta</taxon>
        <taxon>Spermatophyta</taxon>
        <taxon>Magnoliopsida</taxon>
        <taxon>eudicotyledons</taxon>
        <taxon>Gunneridae</taxon>
        <taxon>Pentapetalae</taxon>
        <taxon>asterids</taxon>
        <taxon>lamiids</taxon>
        <taxon>Solanales</taxon>
        <taxon>Solanaceae</taxon>
        <taxon>Solanoideae</taxon>
        <taxon>Solaneae</taxon>
        <taxon>Solanum</taxon>
    </lineage>
</organism>